<comment type="caution">
    <text evidence="4">The sequence shown here is derived from an EMBL/GenBank/DDBJ whole genome shotgun (WGS) entry which is preliminary data.</text>
</comment>
<name>C4FLW0_9AQUI</name>
<sequence length="157" mass="18110">VDLYSINFNPILSAKDFENIQQGAASEDVKKQQEIINKSDLIVLAFPVWWYNMPAILKGYIDRVFSYGFAYVEEDGKLIGLLKGKKVVIFANFGGSEEEYKRDNFDKCLSKTFEEIFRFCGIDFVKTKFFYSVPYVDDSIRKGYLAEVENTLKEMVG</sequence>
<comment type="similarity">
    <text evidence="1">Belongs to the NAD(P)H dehydrogenase (quinone) family.</text>
</comment>
<dbReference type="InterPro" id="IPR051545">
    <property type="entry name" value="NAD(P)H_dehydrogenase_qn"/>
</dbReference>
<dbReference type="SUPFAM" id="SSF52218">
    <property type="entry name" value="Flavoproteins"/>
    <property type="match status" value="1"/>
</dbReference>
<dbReference type="GO" id="GO:0003955">
    <property type="term" value="F:NAD(P)H dehydrogenase (quinone) activity"/>
    <property type="evidence" value="ECO:0007669"/>
    <property type="project" value="TreeGrafter"/>
</dbReference>
<dbReference type="OrthoDB" id="9805976at2"/>
<dbReference type="RefSeq" id="WP_007547986.1">
    <property type="nucleotide sequence ID" value="NZ_ABZS01000185.1"/>
</dbReference>
<dbReference type="Proteomes" id="UP000005540">
    <property type="component" value="Unassembled WGS sequence"/>
</dbReference>
<dbReference type="AlphaFoldDB" id="C4FLW0"/>
<dbReference type="Pfam" id="PF02525">
    <property type="entry name" value="Flavodoxin_2"/>
    <property type="match status" value="1"/>
</dbReference>
<protein>
    <recommendedName>
        <fullName evidence="3">Flavodoxin-like fold domain-containing protein</fullName>
    </recommendedName>
</protein>
<gene>
    <name evidence="4" type="ORF">SULYE_1564</name>
</gene>
<dbReference type="GO" id="GO:0005829">
    <property type="term" value="C:cytosol"/>
    <property type="evidence" value="ECO:0007669"/>
    <property type="project" value="TreeGrafter"/>
</dbReference>
<evidence type="ECO:0000313" key="4">
    <source>
        <dbReference type="EMBL" id="EEP59936.1"/>
    </source>
</evidence>
<dbReference type="InterPro" id="IPR029039">
    <property type="entry name" value="Flavoprotein-like_sf"/>
</dbReference>
<evidence type="ECO:0000259" key="3">
    <source>
        <dbReference type="Pfam" id="PF02525"/>
    </source>
</evidence>
<evidence type="ECO:0000313" key="5">
    <source>
        <dbReference type="Proteomes" id="UP000005540"/>
    </source>
</evidence>
<organism evidence="4 5">
    <name type="scientific">Sulfurihydrogenibium yellowstonense SS-5</name>
    <dbReference type="NCBI Taxonomy" id="432331"/>
    <lineage>
        <taxon>Bacteria</taxon>
        <taxon>Pseudomonadati</taxon>
        <taxon>Aquificota</taxon>
        <taxon>Aquificia</taxon>
        <taxon>Aquificales</taxon>
        <taxon>Hydrogenothermaceae</taxon>
        <taxon>Sulfurihydrogenibium</taxon>
    </lineage>
</organism>
<dbReference type="EMBL" id="ABZS01000185">
    <property type="protein sequence ID" value="EEP59936.1"/>
    <property type="molecule type" value="Genomic_DNA"/>
</dbReference>
<keyword evidence="2" id="KW-0560">Oxidoreductase</keyword>
<reference evidence="4 5" key="1">
    <citation type="submission" date="2009-04" db="EMBL/GenBank/DDBJ databases">
        <authorList>
            <person name="Reysenbach A.-L."/>
            <person name="Heidelberg J.F."/>
            <person name="Nelson W.C."/>
        </authorList>
    </citation>
    <scope>NUCLEOTIDE SEQUENCE [LARGE SCALE GENOMIC DNA]</scope>
    <source>
        <strain evidence="4 5">SS-5</strain>
    </source>
</reference>
<accession>C4FLW0</accession>
<dbReference type="Gene3D" id="3.40.50.360">
    <property type="match status" value="1"/>
</dbReference>
<feature type="non-terminal residue" evidence="4">
    <location>
        <position position="1"/>
    </location>
</feature>
<keyword evidence="5" id="KW-1185">Reference proteome</keyword>
<evidence type="ECO:0000256" key="2">
    <source>
        <dbReference type="ARBA" id="ARBA00023002"/>
    </source>
</evidence>
<dbReference type="PANTHER" id="PTHR10204">
    <property type="entry name" value="NAD P H OXIDOREDUCTASE-RELATED"/>
    <property type="match status" value="1"/>
</dbReference>
<feature type="domain" description="Flavodoxin-like fold" evidence="3">
    <location>
        <begin position="1"/>
        <end position="150"/>
    </location>
</feature>
<dbReference type="InterPro" id="IPR003680">
    <property type="entry name" value="Flavodoxin_fold"/>
</dbReference>
<evidence type="ECO:0000256" key="1">
    <source>
        <dbReference type="ARBA" id="ARBA00006252"/>
    </source>
</evidence>
<dbReference type="PANTHER" id="PTHR10204:SF34">
    <property type="entry name" value="NAD(P)H DEHYDROGENASE [QUINONE] 1 ISOFORM 1"/>
    <property type="match status" value="1"/>
</dbReference>
<proteinExistence type="inferred from homology"/>